<organism evidence="2 3">
    <name type="scientific">Desulfobotulus alkaliphilus</name>
    <dbReference type="NCBI Taxonomy" id="622671"/>
    <lineage>
        <taxon>Bacteria</taxon>
        <taxon>Pseudomonadati</taxon>
        <taxon>Thermodesulfobacteriota</taxon>
        <taxon>Desulfobacteria</taxon>
        <taxon>Desulfobacterales</taxon>
        <taxon>Desulfobacteraceae</taxon>
        <taxon>Desulfobotulus</taxon>
    </lineage>
</organism>
<dbReference type="EMBL" id="VLLC01000053">
    <property type="protein sequence ID" value="TWI63139.1"/>
    <property type="molecule type" value="Genomic_DNA"/>
</dbReference>
<dbReference type="RefSeq" id="WP_144686765.1">
    <property type="nucleotide sequence ID" value="NZ_VLLC01000053.1"/>
</dbReference>
<dbReference type="Pfam" id="PF07603">
    <property type="entry name" value="Lcl_C"/>
    <property type="match status" value="1"/>
</dbReference>
<evidence type="ECO:0000313" key="2">
    <source>
        <dbReference type="EMBL" id="TWI63139.1"/>
    </source>
</evidence>
<evidence type="ECO:0000313" key="3">
    <source>
        <dbReference type="Proteomes" id="UP000318307"/>
    </source>
</evidence>
<sequence length="409" mass="47251">MALWSELKKKMKASLCLAAEKKTENTSAEEDTSAAFFSESAQENDFYGDAYEPIRIEARRRAHMQELLAHFSSILSEKKSEKLDIFECSSIFTGEDDMEALLSMDDPSRQPSAIWLDIFEDASKITEQNVELALEKMAYSSLSSEEKLEMLISKLMEMDAFLLDLRNFNLPPRPVKRLSLEFSHSFAYPLDFYLSYKKEVMKNNRKIFLYNCCWGKIRELLSIKEKDWGLEILLAIYRRECPDEKSWFKERKKIQDVCADYRDCTVPAPADSCRQEIINKCWSRIQPLIARFEDKGDGTVTDRVTGLQWMRCALGQTWDRSRCNGTPVDYGWEEAMEAARKCRFAGKNDWRLPDIHELQSLAETLCHYETQASSNACQEQTRADSVSVCSDLVAEPDVFPDCPRDIFLT</sequence>
<name>A0A562R257_9BACT</name>
<evidence type="ECO:0000259" key="1">
    <source>
        <dbReference type="Pfam" id="PF07603"/>
    </source>
</evidence>
<reference evidence="2 3" key="1">
    <citation type="submission" date="2019-07" db="EMBL/GenBank/DDBJ databases">
        <title>Genome sequencing of 100 strains of the haloalkaliphilic chemolithoautotrophic sulfur-oxidizing bacterium Thioalkalivibrio.</title>
        <authorList>
            <person name="Muyzer G."/>
        </authorList>
    </citation>
    <scope>NUCLEOTIDE SEQUENCE [LARGE SCALE GENOMIC DNA]</scope>
    <source>
        <strain evidence="2 3">ASO4-4</strain>
    </source>
</reference>
<protein>
    <submittedName>
        <fullName evidence="2">Uncharacterized protein DUF1566</fullName>
    </submittedName>
</protein>
<dbReference type="InterPro" id="IPR011460">
    <property type="entry name" value="Lcl_C"/>
</dbReference>
<dbReference type="AlphaFoldDB" id="A0A562R257"/>
<dbReference type="OrthoDB" id="9793251at2"/>
<comment type="caution">
    <text evidence="2">The sequence shown here is derived from an EMBL/GenBank/DDBJ whole genome shotgun (WGS) entry which is preliminary data.</text>
</comment>
<dbReference type="Proteomes" id="UP000318307">
    <property type="component" value="Unassembled WGS sequence"/>
</dbReference>
<proteinExistence type="predicted"/>
<keyword evidence="3" id="KW-1185">Reference proteome</keyword>
<feature type="domain" description="Lcl C-terminal" evidence="1">
    <location>
        <begin position="298"/>
        <end position="370"/>
    </location>
</feature>
<gene>
    <name evidence="2" type="ORF">LZ24_03303</name>
</gene>
<accession>A0A562R257</accession>